<keyword evidence="4" id="KW-0805">Transcription regulation</keyword>
<dbReference type="EMBL" id="MN931740">
    <property type="protein sequence ID" value="QHW16455.1"/>
    <property type="molecule type" value="Genomic_DNA"/>
</dbReference>
<comment type="function">
    <text evidence="1">Associates with RNA polymerase to initiate transcription from late gene promoters.</text>
</comment>
<dbReference type="EMBL" id="MN931750">
    <property type="protein sequence ID" value="QHW18228.1"/>
    <property type="molecule type" value="Genomic_DNA"/>
</dbReference>
<dbReference type="Pfam" id="PF03355">
    <property type="entry name" value="Pox_TAP"/>
    <property type="match status" value="1"/>
</dbReference>
<evidence type="ECO:0000256" key="5">
    <source>
        <dbReference type="ARBA" id="ARBA00023159"/>
    </source>
</evidence>
<organism evidence="9 15">
    <name type="scientific">Molluscum contagiosum virus</name>
    <dbReference type="NCBI Taxonomy" id="10279"/>
    <lineage>
        <taxon>Viruses</taxon>
        <taxon>Varidnaviria</taxon>
        <taxon>Bamfordvirae</taxon>
        <taxon>Nucleocytoviricota</taxon>
        <taxon>Pokkesviricetes</taxon>
        <taxon>Chitovirales</taxon>
        <taxon>Poxviridae</taxon>
        <taxon>Chordopoxvirinae</taxon>
        <taxon>Molluscipoxvirus</taxon>
        <taxon>Molluscipoxvirus molluscum</taxon>
    </lineage>
</organism>
<dbReference type="EMBL" id="MN931741">
    <property type="protein sequence ID" value="QHW16629.1"/>
    <property type="molecule type" value="Genomic_DNA"/>
</dbReference>
<dbReference type="InterPro" id="IPR005022">
    <property type="entry name" value="Pox_TAP"/>
</dbReference>
<evidence type="ECO:0000313" key="13">
    <source>
        <dbReference type="EMBL" id="QHW18402.1"/>
    </source>
</evidence>
<evidence type="ECO:0000313" key="7">
    <source>
        <dbReference type="EMBL" id="QHW16455.1"/>
    </source>
</evidence>
<evidence type="ECO:0000256" key="1">
    <source>
        <dbReference type="ARBA" id="ARBA00002574"/>
    </source>
</evidence>
<evidence type="ECO:0000313" key="11">
    <source>
        <dbReference type="EMBL" id="QHW17695.1"/>
    </source>
</evidence>
<evidence type="ECO:0000313" key="15">
    <source>
        <dbReference type="Proteomes" id="UP000621459"/>
    </source>
</evidence>
<evidence type="ECO:0000256" key="3">
    <source>
        <dbReference type="ARBA" id="ARBA00014311"/>
    </source>
</evidence>
<dbReference type="GO" id="GO:0006355">
    <property type="term" value="P:regulation of DNA-templated transcription"/>
    <property type="evidence" value="ECO:0007669"/>
    <property type="project" value="InterPro"/>
</dbReference>
<dbReference type="EMBL" id="MN931746">
    <property type="protein sequence ID" value="QHW17521.1"/>
    <property type="molecule type" value="Genomic_DNA"/>
</dbReference>
<sequence>MFWRELGNFFKECRAHKMSVRIKIDKLRQIVTYFSEFSEEVSVNVDARSELMYIFSTLGGAVNIWAIVPLNANVFYDGGENCVFNIPVLKVKNCLCSFHNDAVVTIEPDLENDAVRLSSDHMVSVDCNHEPIPHRTGTVISLGIDQKKSYIFNFQRYEEKCCGRTVIHLELLLGFIKCISQYQYLSIGFADKNLVLKTPGTRDTFVRRYSMTEWSPALQAYSFKIAIFSLNKLRGFKKKVVMFETKIVMDTDDNILGLLFRDRIGTYRVNVFMAFQD</sequence>
<evidence type="ECO:0000256" key="2">
    <source>
        <dbReference type="ARBA" id="ARBA00010262"/>
    </source>
</evidence>
<keyword evidence="5" id="KW-0010">Activator</keyword>
<evidence type="ECO:0000256" key="6">
    <source>
        <dbReference type="ARBA" id="ARBA00023163"/>
    </source>
</evidence>
<dbReference type="Proteomes" id="UP000606457">
    <property type="component" value="Segment"/>
</dbReference>
<keyword evidence="6" id="KW-0804">Transcription</keyword>
<reference evidence="9" key="1">
    <citation type="submission" date="2020-01" db="EMBL/GenBank/DDBJ databases">
        <title>Global genomic diversity of Molluscum contagiosum virus.</title>
        <authorList>
            <person name="Zorec T.M."/>
            <person name="Skubic L."/>
            <person name="Hosnjak L."/>
            <person name="Trcko K."/>
            <person name="Poljak M."/>
        </authorList>
    </citation>
    <scope>NUCLEOTIDE SEQUENCE</scope>
    <source>
        <strain evidence="12">MCV2_MB101</strain>
        <strain evidence="13">MCV2_MC344</strain>
        <strain evidence="14">MCV2_MC515</strain>
        <strain evidence="7">MCV2_P01S01A</strain>
        <strain evidence="8">MCV2_P01S02A</strain>
        <strain evidence="9">MCV2_P03S01A</strain>
        <strain evidence="10">MCV2_P03S02A</strain>
        <strain evidence="11">MCV2_P04S02A</strain>
    </source>
</reference>
<evidence type="ECO:0000313" key="10">
    <source>
        <dbReference type="EMBL" id="QHW17521.1"/>
    </source>
</evidence>
<dbReference type="Proteomes" id="UP000651799">
    <property type="component" value="Segment"/>
</dbReference>
<dbReference type="Proteomes" id="UP000641786">
    <property type="component" value="Segment"/>
</dbReference>
<name>A0A858A1X2_9POXV</name>
<dbReference type="Proteomes" id="UP000621459">
    <property type="component" value="Segment"/>
</dbReference>
<gene>
    <name evidence="9" type="primary">MC067R</name>
</gene>
<dbReference type="Proteomes" id="UP000655493">
    <property type="component" value="Segment"/>
</dbReference>
<dbReference type="EMBL" id="MN931751">
    <property type="protein sequence ID" value="QHW18402.1"/>
    <property type="molecule type" value="Genomic_DNA"/>
</dbReference>
<dbReference type="EMBL" id="MN931745">
    <property type="protein sequence ID" value="QHW17348.1"/>
    <property type="molecule type" value="Genomic_DNA"/>
</dbReference>
<proteinExistence type="inferred from homology"/>
<evidence type="ECO:0000313" key="12">
    <source>
        <dbReference type="EMBL" id="QHW18228.1"/>
    </source>
</evidence>
<dbReference type="Proteomes" id="UP000624326">
    <property type="component" value="Segment"/>
</dbReference>
<protein>
    <recommendedName>
        <fullName evidence="3">Late transcription factor 1</fullName>
    </recommendedName>
</protein>
<evidence type="ECO:0000313" key="9">
    <source>
        <dbReference type="EMBL" id="QHW17348.1"/>
    </source>
</evidence>
<comment type="similarity">
    <text evidence="2">Belongs to the chordopoxvirinae VLTF-1 family.</text>
</comment>
<dbReference type="EMBL" id="MN931747">
    <property type="protein sequence ID" value="QHW17695.1"/>
    <property type="molecule type" value="Genomic_DNA"/>
</dbReference>
<dbReference type="Proteomes" id="UP000615274">
    <property type="component" value="Segment"/>
</dbReference>
<accession>A0A858A1X2</accession>
<evidence type="ECO:0000313" key="8">
    <source>
        <dbReference type="EMBL" id="QHW16629.1"/>
    </source>
</evidence>
<evidence type="ECO:0000313" key="14">
    <source>
        <dbReference type="EMBL" id="QHW18576.1"/>
    </source>
</evidence>
<dbReference type="EMBL" id="MN931752">
    <property type="protein sequence ID" value="QHW18576.1"/>
    <property type="molecule type" value="Genomic_DNA"/>
</dbReference>
<evidence type="ECO:0000256" key="4">
    <source>
        <dbReference type="ARBA" id="ARBA00023015"/>
    </source>
</evidence>
<dbReference type="Proteomes" id="UP000646191">
    <property type="component" value="Segment"/>
</dbReference>